<dbReference type="EMBL" id="KZ825861">
    <property type="protein sequence ID" value="PYH94993.1"/>
    <property type="molecule type" value="Genomic_DNA"/>
</dbReference>
<keyword evidence="2" id="KW-1185">Reference proteome</keyword>
<proteinExistence type="predicted"/>
<evidence type="ECO:0000313" key="1">
    <source>
        <dbReference type="EMBL" id="PYH94993.1"/>
    </source>
</evidence>
<name>A0A319DUJ4_9EURO</name>
<dbReference type="Proteomes" id="UP000247810">
    <property type="component" value="Unassembled WGS sequence"/>
</dbReference>
<reference evidence="1 2" key="1">
    <citation type="submission" date="2018-02" db="EMBL/GenBank/DDBJ databases">
        <title>The genomes of Aspergillus section Nigri reveals drivers in fungal speciation.</title>
        <authorList>
            <consortium name="DOE Joint Genome Institute"/>
            <person name="Vesth T.C."/>
            <person name="Nybo J."/>
            <person name="Theobald S."/>
            <person name="Brandl J."/>
            <person name="Frisvad J.C."/>
            <person name="Nielsen K.F."/>
            <person name="Lyhne E.K."/>
            <person name="Kogle M.E."/>
            <person name="Kuo A."/>
            <person name="Riley R."/>
            <person name="Clum A."/>
            <person name="Nolan M."/>
            <person name="Lipzen A."/>
            <person name="Salamov A."/>
            <person name="Henrissat B."/>
            <person name="Wiebenga A."/>
            <person name="De vries R.P."/>
            <person name="Grigoriev I.V."/>
            <person name="Mortensen U.H."/>
            <person name="Andersen M.R."/>
            <person name="Baker S.E."/>
        </authorList>
    </citation>
    <scope>NUCLEOTIDE SEQUENCE [LARGE SCALE GENOMIC DNA]</scope>
    <source>
        <strain evidence="1 2">CBS 707.79</strain>
    </source>
</reference>
<dbReference type="AlphaFoldDB" id="A0A319DUJ4"/>
<protein>
    <submittedName>
        <fullName evidence="1">Uncharacterized protein</fullName>
    </submittedName>
</protein>
<sequence length="152" mass="16932">MQWIGTTCPGLFHSCSACSVLHSWFKNQGFPRERRLLSLAYLPTYLSTVVVHETHGWKSDYLGTGANRVPAEQEDMSGSTAGSSRCYGVLVHALWAPLYTSAHGQNHAGECISTTSAASTKASTWYIHSRLRPGCWCCESYHRRQWIHVSPT</sequence>
<accession>A0A319DUJ4</accession>
<gene>
    <name evidence="1" type="ORF">BO71DRAFT_214136</name>
</gene>
<dbReference type="VEuPathDB" id="FungiDB:BO71DRAFT_214136"/>
<evidence type="ECO:0000313" key="2">
    <source>
        <dbReference type="Proteomes" id="UP000247810"/>
    </source>
</evidence>
<organism evidence="1 2">
    <name type="scientific">Aspergillus ellipticus CBS 707.79</name>
    <dbReference type="NCBI Taxonomy" id="1448320"/>
    <lineage>
        <taxon>Eukaryota</taxon>
        <taxon>Fungi</taxon>
        <taxon>Dikarya</taxon>
        <taxon>Ascomycota</taxon>
        <taxon>Pezizomycotina</taxon>
        <taxon>Eurotiomycetes</taxon>
        <taxon>Eurotiomycetidae</taxon>
        <taxon>Eurotiales</taxon>
        <taxon>Aspergillaceae</taxon>
        <taxon>Aspergillus</taxon>
        <taxon>Aspergillus subgen. Circumdati</taxon>
    </lineage>
</organism>